<dbReference type="Pfam" id="PF08327">
    <property type="entry name" value="AHSA1"/>
    <property type="match status" value="1"/>
</dbReference>
<keyword evidence="5" id="KW-1185">Reference proteome</keyword>
<dbReference type="InterPro" id="IPR013538">
    <property type="entry name" value="ASHA1/2-like_C"/>
</dbReference>
<dbReference type="CDD" id="cd07814">
    <property type="entry name" value="SRPBCC_CalC_Aha1-like"/>
    <property type="match status" value="1"/>
</dbReference>
<feature type="domain" description="Activator of Hsp90 ATPase homologue 1/2-like C-terminal" evidence="3">
    <location>
        <begin position="25"/>
        <end position="163"/>
    </location>
</feature>
<evidence type="ECO:0000259" key="2">
    <source>
        <dbReference type="Pfam" id="PF06983"/>
    </source>
</evidence>
<organism evidence="4 5">
    <name type="scientific">Aquirufa nivalisilvae</name>
    <dbReference type="NCBI Taxonomy" id="2516557"/>
    <lineage>
        <taxon>Bacteria</taxon>
        <taxon>Pseudomonadati</taxon>
        <taxon>Bacteroidota</taxon>
        <taxon>Cytophagia</taxon>
        <taxon>Cytophagales</taxon>
        <taxon>Flectobacillaceae</taxon>
        <taxon>Aquirufa</taxon>
    </lineage>
</organism>
<dbReference type="InterPro" id="IPR028973">
    <property type="entry name" value="PhnB-like"/>
</dbReference>
<comment type="similarity">
    <text evidence="1">Belongs to the AHA1 family.</text>
</comment>
<dbReference type="Pfam" id="PF06983">
    <property type="entry name" value="3-dmu-9_3-mt"/>
    <property type="match status" value="1"/>
</dbReference>
<dbReference type="Gene3D" id="3.10.180.10">
    <property type="entry name" value="2,3-Dihydroxybiphenyl 1,2-Dioxygenase, domain 1"/>
    <property type="match status" value="1"/>
</dbReference>
<proteinExistence type="inferred from homology"/>
<name>A0A2S2DW96_9BACT</name>
<dbReference type="InterPro" id="IPR029068">
    <property type="entry name" value="Glyas_Bleomycin-R_OHBP_Dase"/>
</dbReference>
<sequence>MNSNLNFDFTVNKENNSIRIKREFNANLELVWEAWTNPEILDQWWAPKPYLTKTKSMDFRENGSWLYCMISPQDEKHWCKADYITIDPKNSYSYIDNFCDENGNVGIKFPNSHWTNVFSENGAITNIDITIQYENLEDLEKVVEVGFKEGFSMAIDNLDQYLEAQFMLRQQNKSSKIARVCTYLNFDGKTEEAFLYYKQVFQSEFIGKGIQRFGDIPASSEHPPVAEEIKKMILHVELPITGNHILMGTDAPKEMGFNMTQGNNMHICLEPESREEADRLFRELSVNGHVTMPMADMFFGAYFGEFTDQYGINWMINFQHSNE</sequence>
<dbReference type="PANTHER" id="PTHR33990">
    <property type="entry name" value="PROTEIN YJDN-RELATED"/>
    <property type="match status" value="1"/>
</dbReference>
<dbReference type="SUPFAM" id="SSF55961">
    <property type="entry name" value="Bet v1-like"/>
    <property type="match status" value="1"/>
</dbReference>
<accession>A0A2S2DW96</accession>
<dbReference type="CDD" id="cd06588">
    <property type="entry name" value="PhnB_like"/>
    <property type="match status" value="1"/>
</dbReference>
<gene>
    <name evidence="4" type="ORF">HME7025_01843</name>
</gene>
<evidence type="ECO:0000256" key="1">
    <source>
        <dbReference type="ARBA" id="ARBA00006817"/>
    </source>
</evidence>
<dbReference type="AlphaFoldDB" id="A0A2S2DW96"/>
<dbReference type="Proteomes" id="UP000245468">
    <property type="component" value="Chromosome"/>
</dbReference>
<evidence type="ECO:0000313" key="5">
    <source>
        <dbReference type="Proteomes" id="UP000245468"/>
    </source>
</evidence>
<dbReference type="SUPFAM" id="SSF54593">
    <property type="entry name" value="Glyoxalase/Bleomycin resistance protein/Dihydroxybiphenyl dioxygenase"/>
    <property type="match status" value="1"/>
</dbReference>
<dbReference type="InterPro" id="IPR023393">
    <property type="entry name" value="START-like_dom_sf"/>
</dbReference>
<protein>
    <submittedName>
        <fullName evidence="4">Uncharacterized protein</fullName>
    </submittedName>
</protein>
<evidence type="ECO:0000313" key="4">
    <source>
        <dbReference type="EMBL" id="AWL09694.1"/>
    </source>
</evidence>
<dbReference type="RefSeq" id="WP_109323362.1">
    <property type="nucleotide sequence ID" value="NZ_CP029346.1"/>
</dbReference>
<evidence type="ECO:0000259" key="3">
    <source>
        <dbReference type="Pfam" id="PF08327"/>
    </source>
</evidence>
<dbReference type="PANTHER" id="PTHR33990:SF1">
    <property type="entry name" value="PROTEIN YJDN"/>
    <property type="match status" value="1"/>
</dbReference>
<dbReference type="EMBL" id="CP029346">
    <property type="protein sequence ID" value="AWL09694.1"/>
    <property type="molecule type" value="Genomic_DNA"/>
</dbReference>
<dbReference type="OrthoDB" id="9795306at2"/>
<dbReference type="KEGG" id="psez:HME7025_01843"/>
<dbReference type="Gene3D" id="3.30.530.20">
    <property type="match status" value="1"/>
</dbReference>
<reference evidence="5" key="1">
    <citation type="submission" date="2018-05" db="EMBL/GenBank/DDBJ databases">
        <title>Pseudarcicella sp. HME7025 Genome sequencing and assembly.</title>
        <authorList>
            <person name="Kim H."/>
            <person name="Kang H."/>
            <person name="Joh K."/>
        </authorList>
    </citation>
    <scope>NUCLEOTIDE SEQUENCE [LARGE SCALE GENOMIC DNA]</scope>
    <source>
        <strain evidence="5">HME7025</strain>
    </source>
</reference>
<feature type="domain" description="PhnB-like" evidence="2">
    <location>
        <begin position="180"/>
        <end position="316"/>
    </location>
</feature>